<name>A0A6D2GB67_SALER</name>
<evidence type="ECO:0000313" key="1">
    <source>
        <dbReference type="EMBL" id="VEA05083.1"/>
    </source>
</evidence>
<gene>
    <name evidence="1" type="ORF">NCTC5773_03541</name>
</gene>
<reference evidence="1 2" key="1">
    <citation type="submission" date="2018-12" db="EMBL/GenBank/DDBJ databases">
        <authorList>
            <consortium name="Pathogen Informatics"/>
        </authorList>
    </citation>
    <scope>NUCLEOTIDE SEQUENCE [LARGE SCALE GENOMIC DNA]</scope>
    <source>
        <strain evidence="1 2">NCTC5773</strain>
    </source>
</reference>
<dbReference type="EMBL" id="LR134141">
    <property type="protein sequence ID" value="VEA05083.1"/>
    <property type="molecule type" value="Genomic_DNA"/>
</dbReference>
<evidence type="ECO:0000313" key="2">
    <source>
        <dbReference type="Proteomes" id="UP000267858"/>
    </source>
</evidence>
<accession>A0A6D2GB67</accession>
<organism evidence="1 2">
    <name type="scientific">Salmonella enterica subsp. salamae</name>
    <dbReference type="NCBI Taxonomy" id="59202"/>
    <lineage>
        <taxon>Bacteria</taxon>
        <taxon>Pseudomonadati</taxon>
        <taxon>Pseudomonadota</taxon>
        <taxon>Gammaproteobacteria</taxon>
        <taxon>Enterobacterales</taxon>
        <taxon>Enterobacteriaceae</taxon>
        <taxon>Salmonella</taxon>
    </lineage>
</organism>
<proteinExistence type="predicted"/>
<dbReference type="Proteomes" id="UP000267858">
    <property type="component" value="Chromosome"/>
</dbReference>
<protein>
    <submittedName>
        <fullName evidence="1">Uncharacterized protein</fullName>
    </submittedName>
</protein>
<dbReference type="AlphaFoldDB" id="A0A6D2GB67"/>
<sequence length="52" mass="5929">MAIWPCLMGSNGFQILNKIMVITLVVITEKQSLHVSFIDIKMPLVTDRRVPM</sequence>